<dbReference type="SUPFAM" id="SSF51905">
    <property type="entry name" value="FAD/NAD(P)-binding domain"/>
    <property type="match status" value="1"/>
</dbReference>
<evidence type="ECO:0000256" key="2">
    <source>
        <dbReference type="ARBA" id="ARBA00022723"/>
    </source>
</evidence>
<evidence type="ECO:0000256" key="4">
    <source>
        <dbReference type="ARBA" id="ARBA00023004"/>
    </source>
</evidence>
<dbReference type="HOGENOM" id="CLU_045820_0_0_0"/>
<evidence type="ECO:0000256" key="3">
    <source>
        <dbReference type="ARBA" id="ARBA00023002"/>
    </source>
</evidence>
<dbReference type="RefSeq" id="WP_014451565.1">
    <property type="nucleotide sequence ID" value="NC_017095.1"/>
</dbReference>
<evidence type="ECO:0000313" key="6">
    <source>
        <dbReference type="EMBL" id="AFG35124.1"/>
    </source>
</evidence>
<keyword evidence="5" id="KW-0411">Iron-sulfur</keyword>
<dbReference type="AlphaFoldDB" id="H9UC81"/>
<protein>
    <submittedName>
        <fullName evidence="6">FAD binding protein</fullName>
    </submittedName>
</protein>
<gene>
    <name evidence="6" type="ordered locus">Ferpe_1015</name>
</gene>
<dbReference type="EMBL" id="CP003260">
    <property type="protein sequence ID" value="AFG35124.1"/>
    <property type="molecule type" value="Genomic_DNA"/>
</dbReference>
<keyword evidence="7" id="KW-1185">Reference proteome</keyword>
<dbReference type="GO" id="GO:0051539">
    <property type="term" value="F:4 iron, 4 sulfur cluster binding"/>
    <property type="evidence" value="ECO:0007669"/>
    <property type="project" value="UniProtKB-KW"/>
</dbReference>
<organism evidence="6 7">
    <name type="scientific">Fervidobacterium pennivorans (strain DSM 9078 / Ven5)</name>
    <dbReference type="NCBI Taxonomy" id="771875"/>
    <lineage>
        <taxon>Bacteria</taxon>
        <taxon>Thermotogati</taxon>
        <taxon>Thermotogota</taxon>
        <taxon>Thermotogae</taxon>
        <taxon>Thermotogales</taxon>
        <taxon>Fervidobacteriaceae</taxon>
        <taxon>Fervidobacterium</taxon>
    </lineage>
</organism>
<reference evidence="6" key="1">
    <citation type="submission" date="2012-03" db="EMBL/GenBank/DDBJ databases">
        <title>Complete sequence of Fervidobacterium pennivorans DSM 9078.</title>
        <authorList>
            <consortium name="US DOE Joint Genome Institute"/>
            <person name="Lucas S."/>
            <person name="Han J."/>
            <person name="Lapidus A."/>
            <person name="Cheng J.-F."/>
            <person name="Goodwin L."/>
            <person name="Pitluck S."/>
            <person name="Peters L."/>
            <person name="Ovchinnikova G."/>
            <person name="Lu M."/>
            <person name="Detter J.C."/>
            <person name="Han C."/>
            <person name="Tapia R."/>
            <person name="Land M."/>
            <person name="Hauser L."/>
            <person name="Kyrpides N."/>
            <person name="Ivanova N."/>
            <person name="Pagani I."/>
            <person name="Noll K.M."/>
            <person name="Woyke T."/>
        </authorList>
    </citation>
    <scope>NUCLEOTIDE SEQUENCE</scope>
    <source>
        <strain evidence="6">DSM 9078</strain>
    </source>
</reference>
<keyword evidence="4" id="KW-0408">Iron</keyword>
<dbReference type="GO" id="GO:0016491">
    <property type="term" value="F:oxidoreductase activity"/>
    <property type="evidence" value="ECO:0007669"/>
    <property type="project" value="UniProtKB-KW"/>
</dbReference>
<dbReference type="KEGG" id="fpe:Ferpe_1015"/>
<dbReference type="OrthoDB" id="9777740at2"/>
<keyword evidence="2" id="KW-0479">Metal-binding</keyword>
<dbReference type="PATRIC" id="fig|771875.3.peg.1040"/>
<dbReference type="GO" id="GO:0046872">
    <property type="term" value="F:metal ion binding"/>
    <property type="evidence" value="ECO:0007669"/>
    <property type="project" value="UniProtKB-KW"/>
</dbReference>
<keyword evidence="1" id="KW-0004">4Fe-4S</keyword>
<name>H9UC81_FERPD</name>
<dbReference type="PANTHER" id="PTHR43498:SF1">
    <property type="entry name" value="COB--COM HETERODISULFIDE REDUCTASE IRON-SULFUR SUBUNIT A"/>
    <property type="match status" value="1"/>
</dbReference>
<dbReference type="PANTHER" id="PTHR43498">
    <property type="entry name" value="FERREDOXIN:COB-COM HETERODISULFIDE REDUCTASE SUBUNIT A"/>
    <property type="match status" value="1"/>
</dbReference>
<dbReference type="Gene3D" id="3.50.50.60">
    <property type="entry name" value="FAD/NAD(P)-binding domain"/>
    <property type="match status" value="1"/>
</dbReference>
<sequence>MTLDYDVAVFGAGLAGISAAVTIRRLGKRVILIEQSAVVGGNATAGLVNPFMKFWLDNKTLCGGFFKELIEDLKNRGGIIENCFDSEILKLVLMEKLQDVDVLFRAIPVFVKTSEDGKTRQKRIEHVVVKTSLGNEYEINSSLFIDATGDGSLSYLAGCSYDSGDETTGENQGTTLIFTLSNVDFEKVRESVRRDPDNFFKWVSPNSKVLSVGGYFKEVRRAREEGLNYPVDYFFFNQLPGTGRVTVNTTHVWVKTTDDFELSKALKELYKQVETVYIFAKHYVPGFENCYIEKIATYPGVRESRRIRGLYSFSGDDVMNKRKFKDAAVKAVYGIDVHKRTQESNSKGEFEVPMDEDYYEIPIRSLISKDFVNLGIVGRNFSGTFLGQSAARIMATCSDMGEAIGRIAGVTKGSFYEILGFSEPNNKKEG</sequence>
<proteinExistence type="predicted"/>
<evidence type="ECO:0000313" key="7">
    <source>
        <dbReference type="Proteomes" id="UP000007384"/>
    </source>
</evidence>
<dbReference type="STRING" id="771875.Ferpe_1015"/>
<dbReference type="Proteomes" id="UP000007384">
    <property type="component" value="Chromosome"/>
</dbReference>
<dbReference type="Pfam" id="PF12831">
    <property type="entry name" value="FAD_oxidored"/>
    <property type="match status" value="1"/>
</dbReference>
<dbReference type="InterPro" id="IPR036188">
    <property type="entry name" value="FAD/NAD-bd_sf"/>
</dbReference>
<accession>H9UC81</accession>
<evidence type="ECO:0000256" key="1">
    <source>
        <dbReference type="ARBA" id="ARBA00022485"/>
    </source>
</evidence>
<keyword evidence="3" id="KW-0560">Oxidoreductase</keyword>
<dbReference type="InterPro" id="IPR039650">
    <property type="entry name" value="HdrA-like"/>
</dbReference>
<dbReference type="eggNOG" id="COG0644">
    <property type="taxonomic scope" value="Bacteria"/>
</dbReference>
<evidence type="ECO:0000256" key="5">
    <source>
        <dbReference type="ARBA" id="ARBA00023014"/>
    </source>
</evidence>